<keyword evidence="3 7" id="KW-0547">Nucleotide-binding</keyword>
<dbReference type="SUPFAM" id="SSF56112">
    <property type="entry name" value="Protein kinase-like (PK-like)"/>
    <property type="match status" value="1"/>
</dbReference>
<dbReference type="GO" id="GO:0004712">
    <property type="term" value="F:protein serine/threonine/tyrosine kinase activity"/>
    <property type="evidence" value="ECO:0007669"/>
    <property type="project" value="UniProtKB-ARBA"/>
</dbReference>
<evidence type="ECO:0000256" key="2">
    <source>
        <dbReference type="ARBA" id="ARBA00022679"/>
    </source>
</evidence>
<evidence type="ECO:0000313" key="11">
    <source>
        <dbReference type="EMBL" id="OBA22165.1"/>
    </source>
</evidence>
<evidence type="ECO:0000256" key="7">
    <source>
        <dbReference type="PROSITE-ProRule" id="PRU10141"/>
    </source>
</evidence>
<evidence type="ECO:0000313" key="12">
    <source>
        <dbReference type="Proteomes" id="UP000092555"/>
    </source>
</evidence>
<dbReference type="RefSeq" id="XP_018712661.1">
    <property type="nucleotide sequence ID" value="XM_018858735.1"/>
</dbReference>
<dbReference type="Proteomes" id="UP000092555">
    <property type="component" value="Unassembled WGS sequence"/>
</dbReference>
<proteinExistence type="inferred from homology"/>
<dbReference type="GeneID" id="30031711"/>
<keyword evidence="5 7" id="KW-0067">ATP-binding</keyword>
<dbReference type="GO" id="GO:0004674">
    <property type="term" value="F:protein serine/threonine kinase activity"/>
    <property type="evidence" value="ECO:0007669"/>
    <property type="project" value="UniProtKB-KW"/>
</dbReference>
<keyword evidence="2" id="KW-0808">Transferase</keyword>
<dbReference type="AlphaFoldDB" id="A0A1A0HDV7"/>
<dbReference type="EMBL" id="LXTC01000002">
    <property type="protein sequence ID" value="OBA22165.1"/>
    <property type="molecule type" value="Genomic_DNA"/>
</dbReference>
<evidence type="ECO:0000256" key="4">
    <source>
        <dbReference type="ARBA" id="ARBA00022777"/>
    </source>
</evidence>
<evidence type="ECO:0000256" key="8">
    <source>
        <dbReference type="RuleBase" id="RU000304"/>
    </source>
</evidence>
<keyword evidence="4 11" id="KW-0418">Kinase</keyword>
<evidence type="ECO:0000256" key="3">
    <source>
        <dbReference type="ARBA" id="ARBA00022741"/>
    </source>
</evidence>
<keyword evidence="1 8" id="KW-0723">Serine/threonine-protein kinase</keyword>
<sequence length="487" mass="53656">MEHGLPAPAAGPTKEKALPPIPPAGEPLIPPMSLRRKNVKQLSFSPAAHTPLGLQISKDFEIDPQAPDYSRELGRLAALKTQPRKKHPRPAPLVNIAHAPAQTSPQDLIDSFHHLDLSSRTPDMAPPPPLVPRQRRTVISLLSPTKLPLSGLPLPRPAALGLPGPDSPLAATLGSLNLRDEDLVHLKDLGLGNSGVVLKVLHVPLQKTMARKVVLVDSKLAVQTQIIRELRIMHECRSPYIIEFYAAFLRANNSIVLCMEYLNCGSLDHIVQLCTPRQFPRPVLQKLLFLILCGLTYLYDTHRILHRDIKPSNVLMSHRGDFKLCDFGVSRELASSLAMADTFVGTSTYMLPERIQGLAYGLKSDVWSMGLMLVELASGRGVWSDDGPDGSRHTGPEGILDLLQRIVNEDSPLLTNKTDPVLRAAYDPALCAFIDLCLVKDDKLRHSPDALLRHPFLAGVAQGACDKDVKAWAKHIRKLHKEKCDHQ</sequence>
<comment type="similarity">
    <text evidence="6">Belongs to the protein kinase superfamily. STE Ser/Thr protein kinase family. MAP kinase kinase subfamily.</text>
</comment>
<dbReference type="PANTHER" id="PTHR47448">
    <property type="entry name" value="DUAL SPECIFICITY MITOGEN-ACTIVATED PROTEIN KINASE KINASE DSOR1-LIKE PROTEIN"/>
    <property type="match status" value="1"/>
</dbReference>
<dbReference type="PANTHER" id="PTHR47448:SF1">
    <property type="entry name" value="SERINE_THREONINE-PROTEIN KINASE STE7 HOMOLOG"/>
    <property type="match status" value="1"/>
</dbReference>
<dbReference type="GO" id="GO:0030447">
    <property type="term" value="P:filamentous growth"/>
    <property type="evidence" value="ECO:0007669"/>
    <property type="project" value="UniProtKB-ARBA"/>
</dbReference>
<dbReference type="STRING" id="869754.A0A1A0HDV7"/>
<feature type="binding site" evidence="7">
    <location>
        <position position="212"/>
    </location>
    <ligand>
        <name>ATP</name>
        <dbReference type="ChEBI" id="CHEBI:30616"/>
    </ligand>
</feature>
<dbReference type="PROSITE" id="PS00107">
    <property type="entry name" value="PROTEIN_KINASE_ATP"/>
    <property type="match status" value="1"/>
</dbReference>
<dbReference type="Pfam" id="PF00069">
    <property type="entry name" value="Pkinase"/>
    <property type="match status" value="1"/>
</dbReference>
<evidence type="ECO:0000256" key="9">
    <source>
        <dbReference type="SAM" id="MobiDB-lite"/>
    </source>
</evidence>
<evidence type="ECO:0000256" key="6">
    <source>
        <dbReference type="ARBA" id="ARBA00038035"/>
    </source>
</evidence>
<dbReference type="GO" id="GO:0000165">
    <property type="term" value="P:MAPK cascade"/>
    <property type="evidence" value="ECO:0007669"/>
    <property type="project" value="UniProtKB-ARBA"/>
</dbReference>
<keyword evidence="12" id="KW-1185">Reference proteome</keyword>
<evidence type="ECO:0000256" key="5">
    <source>
        <dbReference type="ARBA" id="ARBA00022840"/>
    </source>
</evidence>
<protein>
    <submittedName>
        <fullName evidence="11">Pkinase-domain-containing protein</fullName>
    </submittedName>
</protein>
<dbReference type="InterPro" id="IPR017441">
    <property type="entry name" value="Protein_kinase_ATP_BS"/>
</dbReference>
<dbReference type="InterPro" id="IPR008271">
    <property type="entry name" value="Ser/Thr_kinase_AS"/>
</dbReference>
<reference evidence="11 12" key="1">
    <citation type="submission" date="2016-05" db="EMBL/GenBank/DDBJ databases">
        <title>Comparative genomics of biotechnologically important yeasts.</title>
        <authorList>
            <consortium name="DOE Joint Genome Institute"/>
            <person name="Riley R."/>
            <person name="Haridas S."/>
            <person name="Wolfe K.H."/>
            <person name="Lopes M.R."/>
            <person name="Hittinger C.T."/>
            <person name="Goker M."/>
            <person name="Salamov A."/>
            <person name="Wisecaver J."/>
            <person name="Long T.M."/>
            <person name="Aerts A.L."/>
            <person name="Barry K."/>
            <person name="Choi C."/>
            <person name="Clum A."/>
            <person name="Coughlan A.Y."/>
            <person name="Deshpande S."/>
            <person name="Douglass A.P."/>
            <person name="Hanson S.J."/>
            <person name="Klenk H.-P."/>
            <person name="LaButti K."/>
            <person name="Lapidus A."/>
            <person name="Lindquist E."/>
            <person name="Lipzen A."/>
            <person name="Meier-kolthoff J.P."/>
            <person name="Ohm R.A."/>
            <person name="Otillar R.P."/>
            <person name="Pangilinan J."/>
            <person name="Peng Y."/>
            <person name="Rokas A."/>
            <person name="Rosa C.A."/>
            <person name="Scheuner C."/>
            <person name="Sibirny A.A."/>
            <person name="Slot J.C."/>
            <person name="Stielow J.B."/>
            <person name="Sun H."/>
            <person name="Kurtzman C.P."/>
            <person name="Blackwell M."/>
            <person name="Grigoriev I.V."/>
            <person name="Jeffries T.W."/>
        </authorList>
    </citation>
    <scope>NUCLEOTIDE SEQUENCE [LARGE SCALE GENOMIC DNA]</scope>
    <source>
        <strain evidence="11 12">NRRL YB-4993</strain>
    </source>
</reference>
<dbReference type="PROSITE" id="PS50011">
    <property type="entry name" value="PROTEIN_KINASE_DOM"/>
    <property type="match status" value="1"/>
</dbReference>
<dbReference type="InterPro" id="IPR011009">
    <property type="entry name" value="Kinase-like_dom_sf"/>
</dbReference>
<feature type="region of interest" description="Disordered" evidence="9">
    <location>
        <begin position="1"/>
        <end position="30"/>
    </location>
</feature>
<name>A0A1A0HDV7_9ASCO</name>
<dbReference type="GO" id="GO:0005524">
    <property type="term" value="F:ATP binding"/>
    <property type="evidence" value="ECO:0007669"/>
    <property type="project" value="UniProtKB-UniRule"/>
</dbReference>
<comment type="caution">
    <text evidence="11">The sequence shown here is derived from an EMBL/GenBank/DDBJ whole genome shotgun (WGS) entry which is preliminary data.</text>
</comment>
<dbReference type="InterPro" id="IPR050915">
    <property type="entry name" value="MAP_kinase_kinase"/>
</dbReference>
<feature type="compositionally biased region" description="Pro residues" evidence="9">
    <location>
        <begin position="19"/>
        <end position="30"/>
    </location>
</feature>
<dbReference type="InterPro" id="IPR000719">
    <property type="entry name" value="Prot_kinase_dom"/>
</dbReference>
<accession>A0A1A0HDV7</accession>
<evidence type="ECO:0000259" key="10">
    <source>
        <dbReference type="PROSITE" id="PS50011"/>
    </source>
</evidence>
<dbReference type="Gene3D" id="3.30.200.20">
    <property type="entry name" value="Phosphorylase Kinase, domain 1"/>
    <property type="match status" value="1"/>
</dbReference>
<evidence type="ECO:0000256" key="1">
    <source>
        <dbReference type="ARBA" id="ARBA00022527"/>
    </source>
</evidence>
<dbReference type="OrthoDB" id="10252354at2759"/>
<dbReference type="PROSITE" id="PS00108">
    <property type="entry name" value="PROTEIN_KINASE_ST"/>
    <property type="match status" value="1"/>
</dbReference>
<dbReference type="Gene3D" id="1.10.510.10">
    <property type="entry name" value="Transferase(Phosphotransferase) domain 1"/>
    <property type="match status" value="1"/>
</dbReference>
<gene>
    <name evidence="11" type="ORF">METBIDRAFT_77630</name>
</gene>
<dbReference type="SMART" id="SM00220">
    <property type="entry name" value="S_TKc"/>
    <property type="match status" value="1"/>
</dbReference>
<organism evidence="11 12">
    <name type="scientific">Metschnikowia bicuspidata var. bicuspidata NRRL YB-4993</name>
    <dbReference type="NCBI Taxonomy" id="869754"/>
    <lineage>
        <taxon>Eukaryota</taxon>
        <taxon>Fungi</taxon>
        <taxon>Dikarya</taxon>
        <taxon>Ascomycota</taxon>
        <taxon>Saccharomycotina</taxon>
        <taxon>Pichiomycetes</taxon>
        <taxon>Metschnikowiaceae</taxon>
        <taxon>Metschnikowia</taxon>
    </lineage>
</organism>
<feature type="domain" description="Protein kinase" evidence="10">
    <location>
        <begin position="183"/>
        <end position="457"/>
    </location>
</feature>